<sequence length="298" mass="33114">MINRRNLLKIGGTVVAASILGSESVLGAQDFEGNPDRLGMLTDTTRCIGCRRCEAACNKANNLPTAKTSFEDTSVFEEKRKPYVADVQSYTVVNRFEGEDGKPVYRKVQCMHCDEPACVTACPVAALTKSKEGPVVWNEKLCIGCRYCITACPFYVPAFEYSSAFEPKIQKCFMCSQRIKDGLIPACAEACPVEAIQFGKRNDLIKMAKQRIWGEPDKYIDHVYGETEAGGTGWLYVSKLPFEKMGFPENIGTTSFPKLTKDFLGMVNLTLVTWPALLGGFYMATHKKPHEGHENENE</sequence>
<evidence type="ECO:0000256" key="1">
    <source>
        <dbReference type="ARBA" id="ARBA00004196"/>
    </source>
</evidence>
<keyword evidence="4" id="KW-0677">Repeat</keyword>
<evidence type="ECO:0000313" key="10">
    <source>
        <dbReference type="Proteomes" id="UP000050360"/>
    </source>
</evidence>
<keyword evidence="7" id="KW-0472">Membrane</keyword>
<dbReference type="GO" id="GO:0051539">
    <property type="term" value="F:4 iron, 4 sulfur cluster binding"/>
    <property type="evidence" value="ECO:0007669"/>
    <property type="project" value="UniProtKB-KW"/>
</dbReference>
<dbReference type="EMBL" id="LKCM01000221">
    <property type="protein sequence ID" value="KPQ42575.1"/>
    <property type="molecule type" value="Genomic_DNA"/>
</dbReference>
<dbReference type="Proteomes" id="UP000050360">
    <property type="component" value="Unassembled WGS sequence"/>
</dbReference>
<dbReference type="CDD" id="cd10561">
    <property type="entry name" value="HybA_like"/>
    <property type="match status" value="1"/>
</dbReference>
<keyword evidence="7" id="KW-1133">Transmembrane helix</keyword>
<keyword evidence="2" id="KW-0004">4Fe-4S</keyword>
<evidence type="ECO:0000256" key="2">
    <source>
        <dbReference type="ARBA" id="ARBA00022485"/>
    </source>
</evidence>
<dbReference type="Gene3D" id="3.30.70.20">
    <property type="match status" value="2"/>
</dbReference>
<feature type="non-terminal residue" evidence="9">
    <location>
        <position position="298"/>
    </location>
</feature>
<accession>A0A0P7ZG37</accession>
<dbReference type="GO" id="GO:0046872">
    <property type="term" value="F:metal ion binding"/>
    <property type="evidence" value="ECO:0007669"/>
    <property type="project" value="UniProtKB-KW"/>
</dbReference>
<comment type="caution">
    <text evidence="9">The sequence shown here is derived from an EMBL/GenBank/DDBJ whole genome shotgun (WGS) entry which is preliminary data.</text>
</comment>
<evidence type="ECO:0000313" key="9">
    <source>
        <dbReference type="EMBL" id="KPQ42575.1"/>
    </source>
</evidence>
<gene>
    <name evidence="9" type="ORF">MPEBLZ_02880</name>
</gene>
<dbReference type="Pfam" id="PF13247">
    <property type="entry name" value="Fer4_11"/>
    <property type="match status" value="1"/>
</dbReference>
<evidence type="ECO:0000256" key="5">
    <source>
        <dbReference type="ARBA" id="ARBA00023004"/>
    </source>
</evidence>
<dbReference type="PANTHER" id="PTHR43545:SF4">
    <property type="entry name" value="IRON-SULFUR PROTEIN"/>
    <property type="match status" value="1"/>
</dbReference>
<name>A0A0P7ZG37_9EURY</name>
<protein>
    <submittedName>
        <fullName evidence="9">Iron-sulfur protein</fullName>
    </submittedName>
</protein>
<keyword evidence="5" id="KW-0408">Iron</keyword>
<evidence type="ECO:0000259" key="8">
    <source>
        <dbReference type="PROSITE" id="PS51379"/>
    </source>
</evidence>
<keyword evidence="7" id="KW-0812">Transmembrane</keyword>
<dbReference type="GO" id="GO:0016491">
    <property type="term" value="F:oxidoreductase activity"/>
    <property type="evidence" value="ECO:0007669"/>
    <property type="project" value="UniProtKB-ARBA"/>
</dbReference>
<organism evidence="9 10">
    <name type="scientific">Candidatus Methanoperedens nitratireducens</name>
    <dbReference type="NCBI Taxonomy" id="1392998"/>
    <lineage>
        <taxon>Archaea</taxon>
        <taxon>Methanobacteriati</taxon>
        <taxon>Methanobacteriota</taxon>
        <taxon>Stenosarchaea group</taxon>
        <taxon>Methanomicrobia</taxon>
        <taxon>Methanosarcinales</taxon>
        <taxon>ANME-2 cluster</taxon>
        <taxon>Candidatus Methanoperedentaceae</taxon>
        <taxon>Candidatus Methanoperedens</taxon>
    </lineage>
</organism>
<feature type="transmembrane region" description="Helical" evidence="7">
    <location>
        <begin position="263"/>
        <end position="284"/>
    </location>
</feature>
<evidence type="ECO:0000256" key="7">
    <source>
        <dbReference type="SAM" id="Phobius"/>
    </source>
</evidence>
<dbReference type="PROSITE" id="PS51379">
    <property type="entry name" value="4FE4S_FER_2"/>
    <property type="match status" value="3"/>
</dbReference>
<keyword evidence="3" id="KW-0479">Metal-binding</keyword>
<evidence type="ECO:0000256" key="3">
    <source>
        <dbReference type="ARBA" id="ARBA00022723"/>
    </source>
</evidence>
<dbReference type="PROSITE" id="PS00198">
    <property type="entry name" value="4FE4S_FER_1"/>
    <property type="match status" value="1"/>
</dbReference>
<comment type="subcellular location">
    <subcellularLocation>
        <location evidence="1">Cell envelope</location>
    </subcellularLocation>
</comment>
<feature type="domain" description="4Fe-4S ferredoxin-type" evidence="8">
    <location>
        <begin position="38"/>
        <end position="68"/>
    </location>
</feature>
<proteinExistence type="predicted"/>
<dbReference type="AlphaFoldDB" id="A0A0P7ZG37"/>
<feature type="domain" description="4Fe-4S ferredoxin-type" evidence="8">
    <location>
        <begin position="101"/>
        <end position="132"/>
    </location>
</feature>
<dbReference type="PANTHER" id="PTHR43545">
    <property type="entry name" value="FORMATE DEHYDROGENASE, NITRATE-INDUCIBLE, IRON-SULFUR SUBUNIT"/>
    <property type="match status" value="1"/>
</dbReference>
<feature type="domain" description="4Fe-4S ferredoxin-type" evidence="8">
    <location>
        <begin position="133"/>
        <end position="162"/>
    </location>
</feature>
<evidence type="ECO:0000256" key="6">
    <source>
        <dbReference type="ARBA" id="ARBA00023014"/>
    </source>
</evidence>
<dbReference type="InterPro" id="IPR017900">
    <property type="entry name" value="4Fe4S_Fe_S_CS"/>
</dbReference>
<keyword evidence="6" id="KW-0411">Iron-sulfur</keyword>
<evidence type="ECO:0000256" key="4">
    <source>
        <dbReference type="ARBA" id="ARBA00022737"/>
    </source>
</evidence>
<reference evidence="9 10" key="1">
    <citation type="submission" date="2015-09" db="EMBL/GenBank/DDBJ databases">
        <title>A metagenomics-based metabolic model of nitrate-dependent anaerobic oxidation of methane by Methanoperedens-like archaea.</title>
        <authorList>
            <person name="Arshad A."/>
            <person name="Speth D.R."/>
            <person name="De Graaf R.M."/>
            <person name="Op Den Camp H.J."/>
            <person name="Jetten M.S."/>
            <person name="Welte C.U."/>
        </authorList>
    </citation>
    <scope>NUCLEOTIDE SEQUENCE [LARGE SCALE GENOMIC DNA]</scope>
</reference>
<dbReference type="InterPro" id="IPR051555">
    <property type="entry name" value="FDH_Electron_Transfer_Unit"/>
</dbReference>
<dbReference type="InterPro" id="IPR017896">
    <property type="entry name" value="4Fe4S_Fe-S-bd"/>
</dbReference>
<dbReference type="SUPFAM" id="SSF54862">
    <property type="entry name" value="4Fe-4S ferredoxins"/>
    <property type="match status" value="1"/>
</dbReference>